<proteinExistence type="predicted"/>
<gene>
    <name evidence="2" type="ORF">HAX54_002305</name>
</gene>
<dbReference type="Gene3D" id="1.20.1050.10">
    <property type="match status" value="1"/>
</dbReference>
<dbReference type="InterPro" id="IPR036282">
    <property type="entry name" value="Glutathione-S-Trfase_C_sf"/>
</dbReference>
<feature type="domain" description="GST C-terminal" evidence="1">
    <location>
        <begin position="40"/>
        <end position="167"/>
    </location>
</feature>
<dbReference type="PANTHER" id="PTHR11260">
    <property type="entry name" value="GLUTATHIONE S-TRANSFERASE, GST, SUPERFAMILY, GST DOMAIN CONTAINING"/>
    <property type="match status" value="1"/>
</dbReference>
<dbReference type="CDD" id="cd03185">
    <property type="entry name" value="GST_C_Tau"/>
    <property type="match status" value="1"/>
</dbReference>
<organism evidence="2 3">
    <name type="scientific">Datura stramonium</name>
    <name type="common">Jimsonweed</name>
    <name type="synonym">Common thornapple</name>
    <dbReference type="NCBI Taxonomy" id="4076"/>
    <lineage>
        <taxon>Eukaryota</taxon>
        <taxon>Viridiplantae</taxon>
        <taxon>Streptophyta</taxon>
        <taxon>Embryophyta</taxon>
        <taxon>Tracheophyta</taxon>
        <taxon>Spermatophyta</taxon>
        <taxon>Magnoliopsida</taxon>
        <taxon>eudicotyledons</taxon>
        <taxon>Gunneridae</taxon>
        <taxon>Pentapetalae</taxon>
        <taxon>asterids</taxon>
        <taxon>lamiids</taxon>
        <taxon>Solanales</taxon>
        <taxon>Solanaceae</taxon>
        <taxon>Solanoideae</taxon>
        <taxon>Datureae</taxon>
        <taxon>Datura</taxon>
    </lineage>
</organism>
<dbReference type="SFLD" id="SFLDS00019">
    <property type="entry name" value="Glutathione_Transferase_(cytos"/>
    <property type="match status" value="1"/>
</dbReference>
<dbReference type="PANTHER" id="PTHR11260:SF600">
    <property type="entry name" value="GLUTATHIONE TRANSFERASE"/>
    <property type="match status" value="1"/>
</dbReference>
<dbReference type="Pfam" id="PF00043">
    <property type="entry name" value="GST_C"/>
    <property type="match status" value="1"/>
</dbReference>
<dbReference type="InterPro" id="IPR004046">
    <property type="entry name" value="GST_C"/>
</dbReference>
<dbReference type="SFLD" id="SFLDG01152">
    <property type="entry name" value="Main.3:_Omega-_and_Tau-like"/>
    <property type="match status" value="1"/>
</dbReference>
<dbReference type="Proteomes" id="UP000823775">
    <property type="component" value="Unassembled WGS sequence"/>
</dbReference>
<protein>
    <recommendedName>
        <fullName evidence="1">GST C-terminal domain-containing protein</fullName>
    </recommendedName>
</protein>
<dbReference type="InterPro" id="IPR045074">
    <property type="entry name" value="GST_C_Tau"/>
</dbReference>
<sequence>MGDVKLIVFLHNGKTIVESLVILEYIDETWKEGTPLLPKDSYQRAIARFWAKFIDEKCFPEIQKLCRGSKQEKEKARVELSKLLKILDNEVKDKKFFGGDRVGFVDVVSILITYWLEVMQEAVNVEVLTNDEFPNISAWAEELLTYSIIKETLPPREKLLGAFKGLFKTSEAA</sequence>
<comment type="caution">
    <text evidence="2">The sequence shown here is derived from an EMBL/GenBank/DDBJ whole genome shotgun (WGS) entry which is preliminary data.</text>
</comment>
<dbReference type="PROSITE" id="PS50405">
    <property type="entry name" value="GST_CTER"/>
    <property type="match status" value="1"/>
</dbReference>
<evidence type="ECO:0000259" key="1">
    <source>
        <dbReference type="PROSITE" id="PS50405"/>
    </source>
</evidence>
<dbReference type="EMBL" id="JACEIK010001104">
    <property type="protein sequence ID" value="MCD7465996.1"/>
    <property type="molecule type" value="Genomic_DNA"/>
</dbReference>
<name>A0ABS8T4J2_DATST</name>
<reference evidence="2 3" key="1">
    <citation type="journal article" date="2021" name="BMC Genomics">
        <title>Datura genome reveals duplications of psychoactive alkaloid biosynthetic genes and high mutation rate following tissue culture.</title>
        <authorList>
            <person name="Rajewski A."/>
            <person name="Carter-House D."/>
            <person name="Stajich J."/>
            <person name="Litt A."/>
        </authorList>
    </citation>
    <scope>NUCLEOTIDE SEQUENCE [LARGE SCALE GENOMIC DNA]</scope>
    <source>
        <strain evidence="2">AR-01</strain>
    </source>
</reference>
<dbReference type="Gene3D" id="3.40.30.10">
    <property type="entry name" value="Glutaredoxin"/>
    <property type="match status" value="1"/>
</dbReference>
<evidence type="ECO:0000313" key="3">
    <source>
        <dbReference type="Proteomes" id="UP000823775"/>
    </source>
</evidence>
<accession>A0ABS8T4J2</accession>
<evidence type="ECO:0000313" key="2">
    <source>
        <dbReference type="EMBL" id="MCD7465996.1"/>
    </source>
</evidence>
<keyword evidence="3" id="KW-1185">Reference proteome</keyword>
<dbReference type="InterPro" id="IPR010987">
    <property type="entry name" value="Glutathione-S-Trfase_C-like"/>
</dbReference>
<dbReference type="SFLD" id="SFLDG00358">
    <property type="entry name" value="Main_(cytGST)"/>
    <property type="match status" value="1"/>
</dbReference>
<dbReference type="SUPFAM" id="SSF47616">
    <property type="entry name" value="GST C-terminal domain-like"/>
    <property type="match status" value="1"/>
</dbReference>
<dbReference type="InterPro" id="IPR045073">
    <property type="entry name" value="Omega/Tau-like"/>
</dbReference>
<dbReference type="InterPro" id="IPR040079">
    <property type="entry name" value="Glutathione_S-Trfase"/>
</dbReference>